<dbReference type="STRING" id="990268.JCM19235_1959"/>
<dbReference type="Proteomes" id="UP000029228">
    <property type="component" value="Unassembled WGS sequence"/>
</dbReference>
<evidence type="ECO:0000313" key="1">
    <source>
        <dbReference type="EMBL" id="GAL18536.1"/>
    </source>
</evidence>
<dbReference type="AlphaFoldDB" id="A0A090RTE8"/>
<accession>A0A090RTE8</accession>
<evidence type="ECO:0000313" key="2">
    <source>
        <dbReference type="Proteomes" id="UP000029228"/>
    </source>
</evidence>
<keyword evidence="2" id="KW-1185">Reference proteome</keyword>
<name>A0A090RTE8_9VIBR</name>
<protein>
    <submittedName>
        <fullName evidence="1">Uncharacterized protein</fullName>
    </submittedName>
</protein>
<gene>
    <name evidence="1" type="ORF">JCM19235_1959</name>
</gene>
<comment type="caution">
    <text evidence="1">The sequence shown here is derived from an EMBL/GenBank/DDBJ whole genome shotgun (WGS) entry which is preliminary data.</text>
</comment>
<sequence length="205" mass="22126">MQADFEYPALLLVNSASWEYEVNTRSFVSPFTNTAQVVEAQGHKWRATFNYQNLTKEQSHLLRWMEAVSKGGSKSFAIPMQGNDYLGNATLAAVVSGAGQGGTTLETSNWGPNAVALEVGSLFSVNGEMKTSTARVVANGSGVATLQFEPPLRDTPNSGERIHYNPPIPTMRRVVNESASQSLTNGSEMTGTLVATSIGFEEKIF</sequence>
<proteinExistence type="predicted"/>
<reference evidence="1 2" key="1">
    <citation type="submission" date="2014-09" db="EMBL/GenBank/DDBJ databases">
        <title>Vibrio maritimus JCM 19235. (C45) whole genome shotgun sequence.</title>
        <authorList>
            <person name="Sawabe T."/>
            <person name="Meirelles P."/>
            <person name="Nakanishi M."/>
            <person name="Sayaka M."/>
            <person name="Hattori M."/>
            <person name="Ohkuma M."/>
        </authorList>
    </citation>
    <scope>NUCLEOTIDE SEQUENCE [LARGE SCALE GENOMIC DNA]</scope>
    <source>
        <strain evidence="2">JCM19235</strain>
    </source>
</reference>
<dbReference type="EMBL" id="BBMR01000003">
    <property type="protein sequence ID" value="GAL18536.1"/>
    <property type="molecule type" value="Genomic_DNA"/>
</dbReference>
<dbReference type="OrthoDB" id="7469010at2"/>
<organism evidence="1 2">
    <name type="scientific">Vibrio maritimus</name>
    <dbReference type="NCBI Taxonomy" id="990268"/>
    <lineage>
        <taxon>Bacteria</taxon>
        <taxon>Pseudomonadati</taxon>
        <taxon>Pseudomonadota</taxon>
        <taxon>Gammaproteobacteria</taxon>
        <taxon>Vibrionales</taxon>
        <taxon>Vibrionaceae</taxon>
        <taxon>Vibrio</taxon>
    </lineage>
</organism>